<dbReference type="SUPFAM" id="SSF53300">
    <property type="entry name" value="vWA-like"/>
    <property type="match status" value="1"/>
</dbReference>
<evidence type="ECO:0000313" key="3">
    <source>
        <dbReference type="Proteomes" id="UP000085678"/>
    </source>
</evidence>
<dbReference type="Proteomes" id="UP000085678">
    <property type="component" value="Unplaced"/>
</dbReference>
<keyword evidence="3" id="KW-1185">Reference proteome</keyword>
<dbReference type="CDD" id="cd01450">
    <property type="entry name" value="vWFA_subfamily_ECM"/>
    <property type="match status" value="1"/>
</dbReference>
<sequence>MERFCALILLAVLLLSECCVVNSIPQGEGTSTLTSLSGILQKIVSPCTSNQANCNIPDFDIVFALDSSSSIDDTEFNIQKYATKMIAEFINRHSPITPDGTRVGALTFATDVVREFELNEHTDLATVQGHIDAIHKRMGATNTKKALQTAKLMFEDFFIENKQKLIWLFTEGLFNQGDPRPTATQIKEQGWIICVVVIGNHGNVDGIDDLASPGCVVEIGNFAEACRDNREEEYYSFLMPYPEG</sequence>
<evidence type="ECO:0000259" key="2">
    <source>
        <dbReference type="PROSITE" id="PS50234"/>
    </source>
</evidence>
<dbReference type="STRING" id="7574.A0A1S3KB88"/>
<dbReference type="PANTHER" id="PTHR24020">
    <property type="entry name" value="COLLAGEN ALPHA"/>
    <property type="match status" value="1"/>
</dbReference>
<dbReference type="OrthoDB" id="6127264at2759"/>
<dbReference type="RefSeq" id="XP_013419903.1">
    <property type="nucleotide sequence ID" value="XM_013564449.1"/>
</dbReference>
<proteinExistence type="predicted"/>
<gene>
    <name evidence="4" type="primary">LOC106180462</name>
</gene>
<dbReference type="InParanoid" id="A0A1S3KB88"/>
<accession>A0A1S3KB88</accession>
<evidence type="ECO:0000256" key="1">
    <source>
        <dbReference type="SAM" id="SignalP"/>
    </source>
</evidence>
<dbReference type="GeneID" id="106180462"/>
<dbReference type="KEGG" id="lak:106180462"/>
<dbReference type="PROSITE" id="PS50234">
    <property type="entry name" value="VWFA"/>
    <property type="match status" value="1"/>
</dbReference>
<dbReference type="AlphaFoldDB" id="A0A1S3KB88"/>
<dbReference type="SMART" id="SM00327">
    <property type="entry name" value="VWA"/>
    <property type="match status" value="1"/>
</dbReference>
<dbReference type="Pfam" id="PF00092">
    <property type="entry name" value="VWA"/>
    <property type="match status" value="1"/>
</dbReference>
<feature type="domain" description="VWFA" evidence="2">
    <location>
        <begin position="60"/>
        <end position="238"/>
    </location>
</feature>
<dbReference type="InterPro" id="IPR050525">
    <property type="entry name" value="ECM_Assembly_Org"/>
</dbReference>
<feature type="signal peptide" evidence="1">
    <location>
        <begin position="1"/>
        <end position="23"/>
    </location>
</feature>
<protein>
    <submittedName>
        <fullName evidence="4">Uncharacterized protein LOC106180462</fullName>
    </submittedName>
</protein>
<organism evidence="3 4">
    <name type="scientific">Lingula anatina</name>
    <name type="common">Brachiopod</name>
    <name type="synonym">Lingula unguis</name>
    <dbReference type="NCBI Taxonomy" id="7574"/>
    <lineage>
        <taxon>Eukaryota</taxon>
        <taxon>Metazoa</taxon>
        <taxon>Spiralia</taxon>
        <taxon>Lophotrochozoa</taxon>
        <taxon>Brachiopoda</taxon>
        <taxon>Linguliformea</taxon>
        <taxon>Lingulata</taxon>
        <taxon>Lingulida</taxon>
        <taxon>Linguloidea</taxon>
        <taxon>Lingulidae</taxon>
        <taxon>Lingula</taxon>
    </lineage>
</organism>
<keyword evidence="1" id="KW-0732">Signal</keyword>
<dbReference type="Gene3D" id="3.40.50.410">
    <property type="entry name" value="von Willebrand factor, type A domain"/>
    <property type="match status" value="1"/>
</dbReference>
<dbReference type="PRINTS" id="PR00453">
    <property type="entry name" value="VWFADOMAIN"/>
</dbReference>
<name>A0A1S3KB88_LINAN</name>
<dbReference type="InterPro" id="IPR036465">
    <property type="entry name" value="vWFA_dom_sf"/>
</dbReference>
<evidence type="ECO:0000313" key="4">
    <source>
        <dbReference type="RefSeq" id="XP_013419903.1"/>
    </source>
</evidence>
<dbReference type="InterPro" id="IPR002035">
    <property type="entry name" value="VWF_A"/>
</dbReference>
<reference evidence="4" key="1">
    <citation type="submission" date="2025-08" db="UniProtKB">
        <authorList>
            <consortium name="RefSeq"/>
        </authorList>
    </citation>
    <scope>IDENTIFICATION</scope>
    <source>
        <tissue evidence="4">Gonads</tissue>
    </source>
</reference>
<feature type="chain" id="PRO_5010222813" evidence="1">
    <location>
        <begin position="24"/>
        <end position="244"/>
    </location>
</feature>